<evidence type="ECO:0000256" key="9">
    <source>
        <dbReference type="ARBA" id="ARBA00023136"/>
    </source>
</evidence>
<evidence type="ECO:0000256" key="10">
    <source>
        <dbReference type="ARBA" id="ARBA00023310"/>
    </source>
</evidence>
<keyword evidence="7 12" id="KW-1133">Transmembrane helix</keyword>
<evidence type="ECO:0000256" key="2">
    <source>
        <dbReference type="ARBA" id="ARBA00006810"/>
    </source>
</evidence>
<feature type="transmembrane region" description="Helical" evidence="12">
    <location>
        <begin position="20"/>
        <end position="38"/>
    </location>
</feature>
<dbReference type="PROSITE" id="PS00449">
    <property type="entry name" value="ATPASE_A"/>
    <property type="match status" value="1"/>
</dbReference>
<keyword evidence="8" id="KW-0406">Ion transport</keyword>
<evidence type="ECO:0000256" key="8">
    <source>
        <dbReference type="ARBA" id="ARBA00023065"/>
    </source>
</evidence>
<gene>
    <name evidence="13" type="primary">ATP6</name>
</gene>
<evidence type="ECO:0000256" key="7">
    <source>
        <dbReference type="ARBA" id="ARBA00022989"/>
    </source>
</evidence>
<sequence length="226" mass="25694">MMTNLFSIFDPLSMMNLPLNWMSSLIFMLIIPTMFWIWPPRGNLIFKKTLNLLHSEMKTLLGKDSFQGSTLFFLSIFLFILINNFLGLFPYIFTSTSHMVVTLSMATPIWVTLMLFGWINQTKFMFAHLVPMGTPNLLMPFMVMIETVSNVIRPLTLAVRLSANMIAGHLIMTLLGNQTSYSSGMILTILIFIQILLIILEMAVASIQSYVFTVLASLYSSEITNH</sequence>
<keyword evidence="6" id="KW-0375">Hydrogen ion transport</keyword>
<feature type="transmembrane region" description="Helical" evidence="12">
    <location>
        <begin position="71"/>
        <end position="93"/>
    </location>
</feature>
<evidence type="ECO:0000256" key="4">
    <source>
        <dbReference type="ARBA" id="ARBA00022547"/>
    </source>
</evidence>
<dbReference type="InterPro" id="IPR023011">
    <property type="entry name" value="ATP_synth_F0_asu_AS"/>
</dbReference>
<keyword evidence="4" id="KW-0138">CF(0)</keyword>
<name>A0A6H0EXS5_9HEXA</name>
<dbReference type="SUPFAM" id="SSF81336">
    <property type="entry name" value="F1F0 ATP synthase subunit A"/>
    <property type="match status" value="1"/>
</dbReference>
<evidence type="ECO:0000256" key="11">
    <source>
        <dbReference type="RuleBase" id="RU004450"/>
    </source>
</evidence>
<dbReference type="GO" id="GO:0046933">
    <property type="term" value="F:proton-transporting ATP synthase activity, rotational mechanism"/>
    <property type="evidence" value="ECO:0007669"/>
    <property type="project" value="TreeGrafter"/>
</dbReference>
<evidence type="ECO:0000256" key="6">
    <source>
        <dbReference type="ARBA" id="ARBA00022781"/>
    </source>
</evidence>
<keyword evidence="13" id="KW-0496">Mitochondrion</keyword>
<evidence type="ECO:0000313" key="13">
    <source>
        <dbReference type="EMBL" id="QIT06474.1"/>
    </source>
</evidence>
<dbReference type="GO" id="GO:0005743">
    <property type="term" value="C:mitochondrial inner membrane"/>
    <property type="evidence" value="ECO:0007669"/>
    <property type="project" value="UniProtKB-SubCell"/>
</dbReference>
<dbReference type="Pfam" id="PF00119">
    <property type="entry name" value="ATP-synt_A"/>
    <property type="match status" value="1"/>
</dbReference>
<evidence type="ECO:0000256" key="5">
    <source>
        <dbReference type="ARBA" id="ARBA00022692"/>
    </source>
</evidence>
<keyword evidence="9 12" id="KW-0472">Membrane</keyword>
<dbReference type="NCBIfam" id="TIGR01131">
    <property type="entry name" value="ATP_synt_6_or_A"/>
    <property type="match status" value="1"/>
</dbReference>
<dbReference type="PANTHER" id="PTHR11410:SF0">
    <property type="entry name" value="ATP SYNTHASE SUBUNIT A"/>
    <property type="match status" value="1"/>
</dbReference>
<dbReference type="AlphaFoldDB" id="A0A6H0EXS5"/>
<reference evidence="13" key="1">
    <citation type="submission" date="2019-01" db="EMBL/GenBank/DDBJ databases">
        <title>Mitochondrial phylogenomics of Collembola.</title>
        <authorList>
            <person name="Sun X."/>
            <person name="Xie Z.-J."/>
            <person name="Dong J."/>
            <person name="Yu D.-Y."/>
        </authorList>
    </citation>
    <scope>NUCLEOTIDE SEQUENCE</scope>
</reference>
<evidence type="ECO:0000256" key="3">
    <source>
        <dbReference type="ARBA" id="ARBA00022448"/>
    </source>
</evidence>
<dbReference type="GO" id="GO:0045259">
    <property type="term" value="C:proton-transporting ATP synthase complex"/>
    <property type="evidence" value="ECO:0007669"/>
    <property type="project" value="UniProtKB-KW"/>
</dbReference>
<accession>A0A6H0EXS5</accession>
<dbReference type="EMBL" id="MK431898">
    <property type="protein sequence ID" value="QIT06474.1"/>
    <property type="molecule type" value="Genomic_DNA"/>
</dbReference>
<comment type="subcellular location">
    <subcellularLocation>
        <location evidence="1">Membrane</location>
        <topology evidence="1">Multi-pass membrane protein</topology>
    </subcellularLocation>
    <subcellularLocation>
        <location evidence="11">Mitochondrion inner membrane</location>
        <topology evidence="11">Multi-pass membrane protein</topology>
    </subcellularLocation>
</comment>
<dbReference type="InterPro" id="IPR045083">
    <property type="entry name" value="ATP_synth_F0_asu_bact/mt"/>
</dbReference>
<keyword evidence="3" id="KW-0813">Transport</keyword>
<keyword evidence="5 12" id="KW-0812">Transmembrane</keyword>
<keyword evidence="10" id="KW-0066">ATP synthesis</keyword>
<comment type="similarity">
    <text evidence="2">Belongs to the ATPase A chain family.</text>
</comment>
<proteinExistence type="inferred from homology"/>
<feature type="transmembrane region" description="Helical" evidence="12">
    <location>
        <begin position="99"/>
        <end position="119"/>
    </location>
</feature>
<feature type="transmembrane region" description="Helical" evidence="12">
    <location>
        <begin position="187"/>
        <end position="211"/>
    </location>
</feature>
<protein>
    <recommendedName>
        <fullName evidence="11">ATP synthase subunit a</fullName>
    </recommendedName>
</protein>
<dbReference type="InterPro" id="IPR000568">
    <property type="entry name" value="ATP_synth_F0_asu"/>
</dbReference>
<dbReference type="PANTHER" id="PTHR11410">
    <property type="entry name" value="ATP SYNTHASE SUBUNIT A"/>
    <property type="match status" value="1"/>
</dbReference>
<dbReference type="InterPro" id="IPR035908">
    <property type="entry name" value="F0_ATP_A_sf"/>
</dbReference>
<dbReference type="PRINTS" id="PR00123">
    <property type="entry name" value="ATPASEA"/>
</dbReference>
<dbReference type="Gene3D" id="1.20.120.220">
    <property type="entry name" value="ATP synthase, F0 complex, subunit A"/>
    <property type="match status" value="1"/>
</dbReference>
<evidence type="ECO:0000256" key="12">
    <source>
        <dbReference type="SAM" id="Phobius"/>
    </source>
</evidence>
<organism evidence="13">
    <name type="scientific">Novacerus sp. FZ-2019</name>
    <dbReference type="NCBI Taxonomy" id="2585224"/>
    <lineage>
        <taxon>Eukaryota</taxon>
        <taxon>Metazoa</taxon>
        <taxon>Ecdysozoa</taxon>
        <taxon>Arthropoda</taxon>
        <taxon>Hexapoda</taxon>
        <taxon>Collembola</taxon>
        <taxon>Entomobryomorpha</taxon>
        <taxon>Tomoceroidea</taxon>
        <taxon>Tomoceridae</taxon>
        <taxon>Novacerus</taxon>
    </lineage>
</organism>
<geneLocation type="mitochondrion" evidence="13"/>
<dbReference type="CDD" id="cd00310">
    <property type="entry name" value="ATP-synt_Fo_a_6"/>
    <property type="match status" value="1"/>
</dbReference>
<evidence type="ECO:0000256" key="1">
    <source>
        <dbReference type="ARBA" id="ARBA00004141"/>
    </source>
</evidence>